<geneLocation type="plasmid" evidence="2">
    <name>pAzo2</name>
</geneLocation>
<keyword evidence="2" id="KW-1185">Reference proteome</keyword>
<dbReference type="HOGENOM" id="CLU_2875908_0_0_4"/>
<organism evidence="1 2">
    <name type="scientific">Aromatoleum aromaticum (strain DSM 19018 / LMG 30748 / EbN1)</name>
    <name type="common">Azoarcus sp. (strain EbN1)</name>
    <dbReference type="NCBI Taxonomy" id="76114"/>
    <lineage>
        <taxon>Bacteria</taxon>
        <taxon>Pseudomonadati</taxon>
        <taxon>Pseudomonadota</taxon>
        <taxon>Betaproteobacteria</taxon>
        <taxon>Rhodocyclales</taxon>
        <taxon>Rhodocyclaceae</taxon>
        <taxon>Aromatoleum</taxon>
    </lineage>
</organism>
<gene>
    <name evidence="1" type="ORF">p2A236</name>
</gene>
<evidence type="ECO:0000313" key="2">
    <source>
        <dbReference type="Proteomes" id="UP000006552"/>
    </source>
</evidence>
<evidence type="ECO:0000313" key="1">
    <source>
        <dbReference type="EMBL" id="CAI10641.1"/>
    </source>
</evidence>
<protein>
    <submittedName>
        <fullName evidence="1">Uncharacterized protein</fullName>
    </submittedName>
</protein>
<dbReference type="KEGG" id="eba:p2A236"/>
<accession>Q5NWC3</accession>
<name>Q5NWC3_AROAE</name>
<dbReference type="Proteomes" id="UP000006552">
    <property type="component" value="Plasmid 2"/>
</dbReference>
<reference evidence="1 2" key="1">
    <citation type="journal article" date="2005" name="Arch. Microbiol.">
        <title>The genome sequence of an anaerobic aromatic-degrading denitrifying bacterium, strain EbN1.</title>
        <authorList>
            <person name="Rabus R."/>
            <person name="Kube M."/>
            <person name="Heider J."/>
            <person name="Beck A."/>
            <person name="Heitmann K."/>
            <person name="Widdel F."/>
            <person name="Reinhardt R."/>
        </authorList>
    </citation>
    <scope>NUCLEOTIDE SEQUENCE [LARGE SCALE GENOMIC DNA]</scope>
    <source>
        <strain evidence="1 2">EbN1</strain>
        <plasmid evidence="2">Plasmid pAzo2</plasmid>
    </source>
</reference>
<sequence>MSAPLAIDLFQQFCVLRLEHLDLTGETRGAFAHPSGLLGDRVAVVLLLRPAVVMGNCRSVMAK</sequence>
<keyword evidence="1" id="KW-0614">Plasmid</keyword>
<dbReference type="AlphaFoldDB" id="Q5NWC3"/>
<proteinExistence type="predicted"/>
<dbReference type="EMBL" id="CR555308">
    <property type="protein sequence ID" value="CAI10641.1"/>
    <property type="molecule type" value="Genomic_DNA"/>
</dbReference>